<name>E6IYH4_STRAP</name>
<sequence length="43" mass="5077">MQVFKGKLQLDCHKKQQFSNKIRLFAKDLIVNQFPKLLFGGRL</sequence>
<dbReference type="Proteomes" id="UP000002973">
    <property type="component" value="Unassembled WGS sequence"/>
</dbReference>
<organism evidence="1 2">
    <name type="scientific">Streptococcus anginosus F0211</name>
    <dbReference type="NCBI Taxonomy" id="706437"/>
    <lineage>
        <taxon>Bacteria</taxon>
        <taxon>Bacillati</taxon>
        <taxon>Bacillota</taxon>
        <taxon>Bacilli</taxon>
        <taxon>Lactobacillales</taxon>
        <taxon>Streptococcaceae</taxon>
        <taxon>Streptococcus</taxon>
        <taxon>Streptococcus anginosus group</taxon>
    </lineage>
</organism>
<proteinExistence type="predicted"/>
<comment type="caution">
    <text evidence="1">The sequence shown here is derived from an EMBL/GenBank/DDBJ whole genome shotgun (WGS) entry which is preliminary data.</text>
</comment>
<dbReference type="EMBL" id="AECT01000001">
    <property type="protein sequence ID" value="EFU23315.1"/>
    <property type="molecule type" value="Genomic_DNA"/>
</dbReference>
<evidence type="ECO:0000313" key="1">
    <source>
        <dbReference type="EMBL" id="EFU23315.1"/>
    </source>
</evidence>
<gene>
    <name evidence="1" type="ORF">HMPREF0813_00036</name>
</gene>
<accession>E6IYH4</accession>
<reference evidence="1 2" key="1">
    <citation type="submission" date="2010-11" db="EMBL/GenBank/DDBJ databases">
        <authorList>
            <person name="Weinstock G."/>
            <person name="Sodergren E."/>
            <person name="Clifton S."/>
            <person name="Fulton L."/>
            <person name="Fulton B."/>
            <person name="Courtney L."/>
            <person name="Fronick C."/>
            <person name="Harrison M."/>
            <person name="Strong C."/>
            <person name="Farmer C."/>
            <person name="Delahaunty K."/>
            <person name="Markovic C."/>
            <person name="Hall O."/>
            <person name="Minx P."/>
            <person name="Tomlinson C."/>
            <person name="Mitreva M."/>
            <person name="Hou S."/>
            <person name="Chen J."/>
            <person name="Wollam A."/>
            <person name="Pepin K.H."/>
            <person name="Johnson M."/>
            <person name="Bhonagiri V."/>
            <person name="Zhang X."/>
            <person name="Suruliraj S."/>
            <person name="Warren W."/>
            <person name="Chinwalla A."/>
            <person name="Mardis E.R."/>
            <person name="Wilson R.K."/>
        </authorList>
    </citation>
    <scope>NUCLEOTIDE SEQUENCE [LARGE SCALE GENOMIC DNA]</scope>
    <source>
        <strain evidence="1 2">F0211</strain>
    </source>
</reference>
<protein>
    <submittedName>
        <fullName evidence="1">Uncharacterized protein</fullName>
    </submittedName>
</protein>
<evidence type="ECO:0000313" key="2">
    <source>
        <dbReference type="Proteomes" id="UP000002973"/>
    </source>
</evidence>
<dbReference type="AlphaFoldDB" id="E6IYH4"/>